<dbReference type="Pfam" id="PF00440">
    <property type="entry name" value="TetR_N"/>
    <property type="match status" value="1"/>
</dbReference>
<keyword evidence="1 2" id="KW-0238">DNA-binding</keyword>
<protein>
    <submittedName>
        <fullName evidence="4">TetR family transcriptional regulator</fullName>
    </submittedName>
</protein>
<reference evidence="4" key="2">
    <citation type="journal article" date="2021" name="PeerJ">
        <title>Extensive microbial diversity within the chicken gut microbiome revealed by metagenomics and culture.</title>
        <authorList>
            <person name="Gilroy R."/>
            <person name="Ravi A."/>
            <person name="Getino M."/>
            <person name="Pursley I."/>
            <person name="Horton D.L."/>
            <person name="Alikhan N.F."/>
            <person name="Baker D."/>
            <person name="Gharbi K."/>
            <person name="Hall N."/>
            <person name="Watson M."/>
            <person name="Adriaenssens E.M."/>
            <person name="Foster-Nyarko E."/>
            <person name="Jarju S."/>
            <person name="Secka A."/>
            <person name="Antonio M."/>
            <person name="Oren A."/>
            <person name="Chaudhuri R.R."/>
            <person name="La Ragione R."/>
            <person name="Hildebrand F."/>
            <person name="Pallen M.J."/>
        </authorList>
    </citation>
    <scope>NUCLEOTIDE SEQUENCE</scope>
    <source>
        <strain evidence="4">ChiHcec3-6078</strain>
    </source>
</reference>
<dbReference type="AlphaFoldDB" id="A0A9D1I0V9"/>
<dbReference type="SUPFAM" id="SSF46689">
    <property type="entry name" value="Homeodomain-like"/>
    <property type="match status" value="1"/>
</dbReference>
<feature type="domain" description="HTH tetR-type" evidence="3">
    <location>
        <begin position="2"/>
        <end position="62"/>
    </location>
</feature>
<reference evidence="4" key="1">
    <citation type="submission" date="2020-10" db="EMBL/GenBank/DDBJ databases">
        <authorList>
            <person name="Gilroy R."/>
        </authorList>
    </citation>
    <scope>NUCLEOTIDE SEQUENCE</scope>
    <source>
        <strain evidence="4">ChiHcec3-6078</strain>
    </source>
</reference>
<comment type="caution">
    <text evidence="4">The sequence shown here is derived from an EMBL/GenBank/DDBJ whole genome shotgun (WGS) entry which is preliminary data.</text>
</comment>
<evidence type="ECO:0000313" key="4">
    <source>
        <dbReference type="EMBL" id="HIU26203.1"/>
    </source>
</evidence>
<dbReference type="PROSITE" id="PS50977">
    <property type="entry name" value="HTH_TETR_2"/>
    <property type="match status" value="1"/>
</dbReference>
<evidence type="ECO:0000256" key="1">
    <source>
        <dbReference type="ARBA" id="ARBA00023125"/>
    </source>
</evidence>
<dbReference type="Proteomes" id="UP000824090">
    <property type="component" value="Unassembled WGS sequence"/>
</dbReference>
<evidence type="ECO:0000256" key="2">
    <source>
        <dbReference type="PROSITE-ProRule" id="PRU00335"/>
    </source>
</evidence>
<organism evidence="4 5">
    <name type="scientific">Candidatus Allocopromorpha excrementigallinarum</name>
    <dbReference type="NCBI Taxonomy" id="2840742"/>
    <lineage>
        <taxon>Bacteria</taxon>
        <taxon>Bacillati</taxon>
        <taxon>Bacillota</taxon>
        <taxon>Clostridia</taxon>
        <taxon>Eubacteriales</taxon>
        <taxon>Eubacteriaceae</taxon>
        <taxon>Eubacteriaceae incertae sedis</taxon>
        <taxon>Candidatus Allocopromorpha</taxon>
    </lineage>
</organism>
<accession>A0A9D1I0V9</accession>
<proteinExistence type="predicted"/>
<dbReference type="InterPro" id="IPR001647">
    <property type="entry name" value="HTH_TetR"/>
</dbReference>
<feature type="DNA-binding region" description="H-T-H motif" evidence="2">
    <location>
        <begin position="25"/>
        <end position="44"/>
    </location>
</feature>
<dbReference type="PANTHER" id="PTHR43479">
    <property type="entry name" value="ACREF/ENVCD OPERON REPRESSOR-RELATED"/>
    <property type="match status" value="1"/>
</dbReference>
<sequence>MGDMKEIIAEAAENLLFKKKVRRLTVKEIVEECGITRQAFYYHFADIPELIRWVLEKDSHKLLKECLMEEDTESRLYHLFSFAVSMQPYVNAGSQSNYGDEIERLLDEFIYDFFEQAARHMGMYEKYGAEERRFLIKYHCIAIRGLLSRWTARDTENMRFVVHQVNLLLRGEISPF</sequence>
<gene>
    <name evidence="4" type="ORF">IAC50_06910</name>
</gene>
<evidence type="ECO:0000259" key="3">
    <source>
        <dbReference type="PROSITE" id="PS50977"/>
    </source>
</evidence>
<dbReference type="InterPro" id="IPR009057">
    <property type="entry name" value="Homeodomain-like_sf"/>
</dbReference>
<dbReference type="EMBL" id="DVMP01000128">
    <property type="protein sequence ID" value="HIU26203.1"/>
    <property type="molecule type" value="Genomic_DNA"/>
</dbReference>
<dbReference type="PANTHER" id="PTHR43479:SF11">
    <property type="entry name" value="ACREF_ENVCD OPERON REPRESSOR-RELATED"/>
    <property type="match status" value="1"/>
</dbReference>
<dbReference type="Gene3D" id="1.10.357.10">
    <property type="entry name" value="Tetracycline Repressor, domain 2"/>
    <property type="match status" value="1"/>
</dbReference>
<dbReference type="GO" id="GO:0003677">
    <property type="term" value="F:DNA binding"/>
    <property type="evidence" value="ECO:0007669"/>
    <property type="project" value="UniProtKB-UniRule"/>
</dbReference>
<dbReference type="InterPro" id="IPR050624">
    <property type="entry name" value="HTH-type_Tx_Regulator"/>
</dbReference>
<name>A0A9D1I0V9_9FIRM</name>
<evidence type="ECO:0000313" key="5">
    <source>
        <dbReference type="Proteomes" id="UP000824090"/>
    </source>
</evidence>